<dbReference type="InterPro" id="IPR002347">
    <property type="entry name" value="SDR_fam"/>
</dbReference>
<protein>
    <recommendedName>
        <fullName evidence="2">SDR family oxidoreductase</fullName>
    </recommendedName>
</protein>
<dbReference type="Pfam" id="PF13561">
    <property type="entry name" value="adh_short_C2"/>
    <property type="match status" value="1"/>
</dbReference>
<gene>
    <name evidence="1" type="ORF">S01H4_56840</name>
</gene>
<dbReference type="AlphaFoldDB" id="X1D8G6"/>
<comment type="caution">
    <text evidence="1">The sequence shown here is derived from an EMBL/GenBank/DDBJ whole genome shotgun (WGS) entry which is preliminary data.</text>
</comment>
<reference evidence="1" key="1">
    <citation type="journal article" date="2014" name="Front. Microbiol.">
        <title>High frequency of phylogenetically diverse reductive dehalogenase-homologous genes in deep subseafloor sedimentary metagenomes.</title>
        <authorList>
            <person name="Kawai M."/>
            <person name="Futagami T."/>
            <person name="Toyoda A."/>
            <person name="Takaki Y."/>
            <person name="Nishi S."/>
            <person name="Hori S."/>
            <person name="Arai W."/>
            <person name="Tsubouchi T."/>
            <person name="Morono Y."/>
            <person name="Uchiyama I."/>
            <person name="Ito T."/>
            <person name="Fujiyama A."/>
            <person name="Inagaki F."/>
            <person name="Takami H."/>
        </authorList>
    </citation>
    <scope>NUCLEOTIDE SEQUENCE</scope>
    <source>
        <strain evidence="1">Expedition CK06-06</strain>
    </source>
</reference>
<organism evidence="1">
    <name type="scientific">marine sediment metagenome</name>
    <dbReference type="NCBI Taxonomy" id="412755"/>
    <lineage>
        <taxon>unclassified sequences</taxon>
        <taxon>metagenomes</taxon>
        <taxon>ecological metagenomes</taxon>
    </lineage>
</organism>
<accession>X1D8G6</accession>
<dbReference type="InterPro" id="IPR036291">
    <property type="entry name" value="NAD(P)-bd_dom_sf"/>
</dbReference>
<dbReference type="EMBL" id="BART01032986">
    <property type="protein sequence ID" value="GAH16507.1"/>
    <property type="molecule type" value="Genomic_DNA"/>
</dbReference>
<proteinExistence type="predicted"/>
<dbReference type="Gene3D" id="3.40.50.720">
    <property type="entry name" value="NAD(P)-binding Rossmann-like Domain"/>
    <property type="match status" value="1"/>
</dbReference>
<evidence type="ECO:0008006" key="2">
    <source>
        <dbReference type="Google" id="ProtNLM"/>
    </source>
</evidence>
<sequence>TVLNKEPQERWGQPEDAARLIAWLVSDEAQWISGQVINSDGGVHF</sequence>
<feature type="non-terminal residue" evidence="1">
    <location>
        <position position="1"/>
    </location>
</feature>
<name>X1D8G6_9ZZZZ</name>
<dbReference type="SUPFAM" id="SSF51735">
    <property type="entry name" value="NAD(P)-binding Rossmann-fold domains"/>
    <property type="match status" value="1"/>
</dbReference>
<evidence type="ECO:0000313" key="1">
    <source>
        <dbReference type="EMBL" id="GAH16507.1"/>
    </source>
</evidence>